<dbReference type="InterPro" id="IPR007568">
    <property type="entry name" value="RTA1"/>
</dbReference>
<evidence type="ECO:0000256" key="6">
    <source>
        <dbReference type="SAM" id="Phobius"/>
    </source>
</evidence>
<keyword evidence="2 6" id="KW-0812">Transmembrane</keyword>
<dbReference type="EMBL" id="MU854073">
    <property type="protein sequence ID" value="KAK3933781.1"/>
    <property type="molecule type" value="Genomic_DNA"/>
</dbReference>
<feature type="region of interest" description="Disordered" evidence="5">
    <location>
        <begin position="287"/>
        <end position="309"/>
    </location>
</feature>
<evidence type="ECO:0000256" key="5">
    <source>
        <dbReference type="SAM" id="MobiDB-lite"/>
    </source>
</evidence>
<dbReference type="Proteomes" id="UP001303473">
    <property type="component" value="Unassembled WGS sequence"/>
</dbReference>
<evidence type="ECO:0000313" key="7">
    <source>
        <dbReference type="EMBL" id="KAK3933781.1"/>
    </source>
</evidence>
<feature type="transmembrane region" description="Helical" evidence="6">
    <location>
        <begin position="131"/>
        <end position="156"/>
    </location>
</feature>
<feature type="transmembrane region" description="Helical" evidence="6">
    <location>
        <begin position="87"/>
        <end position="110"/>
    </location>
</feature>
<dbReference type="PANTHER" id="PTHR31465:SF1">
    <property type="entry name" value="PROTEIN RTA1-RELATED"/>
    <property type="match status" value="1"/>
</dbReference>
<keyword evidence="8" id="KW-1185">Reference proteome</keyword>
<dbReference type="AlphaFoldDB" id="A0AAN6MUL0"/>
<sequence>MASSDATSSGSVPQGLQSRFFLYQYEPSVPAASLFIALFAITTCIHGYQMMRTRTWFFVPFFCGGLCETIGYAGRTYSASQNPYFTLGPYVVQAVLLLVAPALFAASIYMELGKISDLLECGQYLLLPRRWITRSFVAGDVICFVLQAGGASLMASTDMHTRDTGSNLVVGGLFVQIVFFGGFVITSLIFHWRVASSGKGKDVPYQRHLFALYLSSILIFARSIVRATEFIQGFFGYIISHEAFLFGFDAAPMLLVMMVFIWIHPSEIKALLRGGGVMRRVKMVRMEAREKPQPQSTSPVDGEPVDSEP</sequence>
<dbReference type="PANTHER" id="PTHR31465">
    <property type="entry name" value="PROTEIN RTA1-RELATED"/>
    <property type="match status" value="1"/>
</dbReference>
<evidence type="ECO:0000256" key="1">
    <source>
        <dbReference type="ARBA" id="ARBA00004141"/>
    </source>
</evidence>
<evidence type="ECO:0000313" key="8">
    <source>
        <dbReference type="Proteomes" id="UP001303473"/>
    </source>
</evidence>
<feature type="transmembrane region" description="Helical" evidence="6">
    <location>
        <begin position="168"/>
        <end position="190"/>
    </location>
</feature>
<keyword evidence="3 6" id="KW-1133">Transmembrane helix</keyword>
<evidence type="ECO:0000256" key="4">
    <source>
        <dbReference type="ARBA" id="ARBA00023136"/>
    </source>
</evidence>
<evidence type="ECO:0000256" key="3">
    <source>
        <dbReference type="ARBA" id="ARBA00022989"/>
    </source>
</evidence>
<comment type="caution">
    <text evidence="7">The sequence shown here is derived from an EMBL/GenBank/DDBJ whole genome shotgun (WGS) entry which is preliminary data.</text>
</comment>
<organism evidence="7 8">
    <name type="scientific">Diplogelasinospora grovesii</name>
    <dbReference type="NCBI Taxonomy" id="303347"/>
    <lineage>
        <taxon>Eukaryota</taxon>
        <taxon>Fungi</taxon>
        <taxon>Dikarya</taxon>
        <taxon>Ascomycota</taxon>
        <taxon>Pezizomycotina</taxon>
        <taxon>Sordariomycetes</taxon>
        <taxon>Sordariomycetidae</taxon>
        <taxon>Sordariales</taxon>
        <taxon>Diplogelasinosporaceae</taxon>
        <taxon>Diplogelasinospora</taxon>
    </lineage>
</organism>
<accession>A0AAN6MUL0</accession>
<comment type="subcellular location">
    <subcellularLocation>
        <location evidence="1">Membrane</location>
        <topology evidence="1">Multi-pass membrane protein</topology>
    </subcellularLocation>
</comment>
<feature type="transmembrane region" description="Helical" evidence="6">
    <location>
        <begin position="243"/>
        <end position="263"/>
    </location>
</feature>
<name>A0AAN6MUL0_9PEZI</name>
<evidence type="ECO:0000256" key="2">
    <source>
        <dbReference type="ARBA" id="ARBA00022692"/>
    </source>
</evidence>
<dbReference type="Pfam" id="PF04479">
    <property type="entry name" value="RTA1"/>
    <property type="match status" value="1"/>
</dbReference>
<proteinExistence type="predicted"/>
<reference evidence="8" key="1">
    <citation type="journal article" date="2023" name="Mol. Phylogenet. Evol.">
        <title>Genome-scale phylogeny and comparative genomics of the fungal order Sordariales.</title>
        <authorList>
            <person name="Hensen N."/>
            <person name="Bonometti L."/>
            <person name="Westerberg I."/>
            <person name="Brannstrom I.O."/>
            <person name="Guillou S."/>
            <person name="Cros-Aarteil S."/>
            <person name="Calhoun S."/>
            <person name="Haridas S."/>
            <person name="Kuo A."/>
            <person name="Mondo S."/>
            <person name="Pangilinan J."/>
            <person name="Riley R."/>
            <person name="LaButti K."/>
            <person name="Andreopoulos B."/>
            <person name="Lipzen A."/>
            <person name="Chen C."/>
            <person name="Yan M."/>
            <person name="Daum C."/>
            <person name="Ng V."/>
            <person name="Clum A."/>
            <person name="Steindorff A."/>
            <person name="Ohm R.A."/>
            <person name="Martin F."/>
            <person name="Silar P."/>
            <person name="Natvig D.O."/>
            <person name="Lalanne C."/>
            <person name="Gautier V."/>
            <person name="Ament-Velasquez S.L."/>
            <person name="Kruys A."/>
            <person name="Hutchinson M.I."/>
            <person name="Powell A.J."/>
            <person name="Barry K."/>
            <person name="Miller A.N."/>
            <person name="Grigoriev I.V."/>
            <person name="Debuchy R."/>
            <person name="Gladieux P."/>
            <person name="Hiltunen Thoren M."/>
            <person name="Johannesson H."/>
        </authorList>
    </citation>
    <scope>NUCLEOTIDE SEQUENCE [LARGE SCALE GENOMIC DNA]</scope>
    <source>
        <strain evidence="8">CBS 340.73</strain>
    </source>
</reference>
<keyword evidence="4 6" id="KW-0472">Membrane</keyword>
<gene>
    <name evidence="7" type="ORF">QBC46DRAFT_401279</name>
</gene>
<protein>
    <submittedName>
        <fullName evidence="7">RTA1 like protein-domain-containing protein</fullName>
    </submittedName>
</protein>
<dbReference type="GO" id="GO:0016020">
    <property type="term" value="C:membrane"/>
    <property type="evidence" value="ECO:0007669"/>
    <property type="project" value="UniProtKB-SubCell"/>
</dbReference>
<feature type="transmembrane region" description="Helical" evidence="6">
    <location>
        <begin position="210"/>
        <end position="231"/>
    </location>
</feature>
<feature type="transmembrane region" description="Helical" evidence="6">
    <location>
        <begin position="55"/>
        <end position="75"/>
    </location>
</feature>
<feature type="transmembrane region" description="Helical" evidence="6">
    <location>
        <begin position="29"/>
        <end position="48"/>
    </location>
</feature>